<feature type="region of interest" description="Disordered" evidence="2">
    <location>
        <begin position="227"/>
        <end position="279"/>
    </location>
</feature>
<feature type="compositionally biased region" description="Basic and acidic residues" evidence="2">
    <location>
        <begin position="502"/>
        <end position="515"/>
    </location>
</feature>
<keyword evidence="1" id="KW-0863">Zinc-finger</keyword>
<dbReference type="AlphaFoldDB" id="A0A8K0D4U4"/>
<feature type="domain" description="C2H2-type" evidence="3">
    <location>
        <begin position="553"/>
        <end position="580"/>
    </location>
</feature>
<proteinExistence type="predicted"/>
<protein>
    <recommendedName>
        <fullName evidence="3">C2H2-type domain-containing protein</fullName>
    </recommendedName>
</protein>
<dbReference type="SMART" id="SM00355">
    <property type="entry name" value="ZnF_C2H2"/>
    <property type="match status" value="7"/>
</dbReference>
<organism evidence="4 5">
    <name type="scientific">Ignelater luminosus</name>
    <name type="common">Cucubano</name>
    <name type="synonym">Pyrophorus luminosus</name>
    <dbReference type="NCBI Taxonomy" id="2038154"/>
    <lineage>
        <taxon>Eukaryota</taxon>
        <taxon>Metazoa</taxon>
        <taxon>Ecdysozoa</taxon>
        <taxon>Arthropoda</taxon>
        <taxon>Hexapoda</taxon>
        <taxon>Insecta</taxon>
        <taxon>Pterygota</taxon>
        <taxon>Neoptera</taxon>
        <taxon>Endopterygota</taxon>
        <taxon>Coleoptera</taxon>
        <taxon>Polyphaga</taxon>
        <taxon>Elateriformia</taxon>
        <taxon>Elateroidea</taxon>
        <taxon>Elateridae</taxon>
        <taxon>Agrypninae</taxon>
        <taxon>Pyrophorini</taxon>
        <taxon>Ignelater</taxon>
    </lineage>
</organism>
<evidence type="ECO:0000256" key="2">
    <source>
        <dbReference type="SAM" id="MobiDB-lite"/>
    </source>
</evidence>
<comment type="caution">
    <text evidence="4">The sequence shown here is derived from an EMBL/GenBank/DDBJ whole genome shotgun (WGS) entry which is preliminary data.</text>
</comment>
<feature type="domain" description="C2H2-type" evidence="3">
    <location>
        <begin position="287"/>
        <end position="314"/>
    </location>
</feature>
<dbReference type="SUPFAM" id="SSF57667">
    <property type="entry name" value="beta-beta-alpha zinc fingers"/>
    <property type="match status" value="3"/>
</dbReference>
<feature type="region of interest" description="Disordered" evidence="2">
    <location>
        <begin position="44"/>
        <end position="98"/>
    </location>
</feature>
<dbReference type="OrthoDB" id="6077919at2759"/>
<evidence type="ECO:0000256" key="1">
    <source>
        <dbReference type="PROSITE-ProRule" id="PRU00042"/>
    </source>
</evidence>
<dbReference type="Proteomes" id="UP000801492">
    <property type="component" value="Unassembled WGS sequence"/>
</dbReference>
<sequence>MVIKNGVLMPKQKQRRYRTERPFTCEYCSARFTLRSNMERHIKQQHPQYWSQRQRSNVGSSGRKIHSTNVSSRNNYCNINIPNYDTPKKQDYDDTKDNQTPESLKLMLLAKHLKDVQNFKGNDNGKHETKIKEEDDDYALVIDEKDEAANKTEENSESNVQNSVCKTQILEEQLKQFRSKQYSETLNSSNPVQNPSSTVKNEDGQDLVPVARLLDNASQQPFKEYFRRGEGRGGGISEEDEEGLVASSSTSEENNSGTDENRSESENTQTQAPAKKKSAYSLAPNRVSCPYCQRKFPWTSSLRRHVLTHTGQKPFKCSHCPLLFTTKSNCDRHLLRKHGNSATAINNDIPNNSTNYMMRNVPERPFKCSSCPSSTFSTYSNLKKHISCKHSSQGAQSDDARSQVSTGYEAGSSEDEKMSQGEHKSEWDKQITTHHKQVLPNSEVQTSHLQSSDLPFKCHLCDSSFGERHDALDHIKDRHSSEYELLMAKNAFDANATTPDENPNHDDNDDNEVRGKFPDYANRKVICAFCMRRFWSAEDLRRHMRTHTGERPFSCDICHRRFTLKHSMLRHRKKHNAAFENDNLNSDEDINNANLTPSFDKYIKGSNNNNLVSKLIEKTDESDGTEGSDLISNLLGIRDRSIIEQVLTASPDDAAKLLGVKGDE</sequence>
<feature type="domain" description="C2H2-type" evidence="3">
    <location>
        <begin position="23"/>
        <end position="46"/>
    </location>
</feature>
<accession>A0A8K0D4U4</accession>
<feature type="compositionally biased region" description="Polar residues" evidence="2">
    <location>
        <begin position="180"/>
        <end position="199"/>
    </location>
</feature>
<evidence type="ECO:0000259" key="3">
    <source>
        <dbReference type="PROSITE" id="PS50157"/>
    </source>
</evidence>
<dbReference type="PROSITE" id="PS50157">
    <property type="entry name" value="ZINC_FINGER_C2H2_2"/>
    <property type="match status" value="5"/>
</dbReference>
<keyword evidence="5" id="KW-1185">Reference proteome</keyword>
<feature type="compositionally biased region" description="Low complexity" evidence="2">
    <location>
        <begin position="247"/>
        <end position="258"/>
    </location>
</feature>
<dbReference type="GO" id="GO:0008270">
    <property type="term" value="F:zinc ion binding"/>
    <property type="evidence" value="ECO:0007669"/>
    <property type="project" value="UniProtKB-KW"/>
</dbReference>
<feature type="compositionally biased region" description="Basic and acidic residues" evidence="2">
    <location>
        <begin position="86"/>
        <end position="98"/>
    </location>
</feature>
<feature type="compositionally biased region" description="Polar residues" evidence="2">
    <location>
        <begin position="390"/>
        <end position="406"/>
    </location>
</feature>
<dbReference type="PROSITE" id="PS00028">
    <property type="entry name" value="ZINC_FINGER_C2H2_1"/>
    <property type="match status" value="6"/>
</dbReference>
<feature type="domain" description="C2H2-type" evidence="3">
    <location>
        <begin position="456"/>
        <end position="484"/>
    </location>
</feature>
<dbReference type="Gene3D" id="3.30.160.60">
    <property type="entry name" value="Classic Zinc Finger"/>
    <property type="match status" value="6"/>
</dbReference>
<dbReference type="FunFam" id="3.30.160.60:FF:001967">
    <property type="entry name" value="Ras-responsive element-binding protein"/>
    <property type="match status" value="1"/>
</dbReference>
<reference evidence="4" key="1">
    <citation type="submission" date="2019-08" db="EMBL/GenBank/DDBJ databases">
        <title>The genome of the North American firefly Photinus pyralis.</title>
        <authorList>
            <consortium name="Photinus pyralis genome working group"/>
            <person name="Fallon T.R."/>
            <person name="Sander Lower S.E."/>
            <person name="Weng J.-K."/>
        </authorList>
    </citation>
    <scope>NUCLEOTIDE SEQUENCE</scope>
    <source>
        <strain evidence="4">TRF0915ILg1</strain>
        <tissue evidence="4">Whole body</tissue>
    </source>
</reference>
<dbReference type="InterPro" id="IPR052795">
    <property type="entry name" value="RREB1"/>
</dbReference>
<dbReference type="PANTHER" id="PTHR46451">
    <property type="entry name" value="RAS-RESPONSIVE ELEMENT-BINDING PROTEIN 1"/>
    <property type="match status" value="1"/>
</dbReference>
<gene>
    <name evidence="4" type="ORF">ILUMI_06922</name>
</gene>
<feature type="region of interest" description="Disordered" evidence="2">
    <location>
        <begin position="180"/>
        <end position="202"/>
    </location>
</feature>
<dbReference type="Pfam" id="PF00096">
    <property type="entry name" value="zf-C2H2"/>
    <property type="match status" value="1"/>
</dbReference>
<evidence type="ECO:0000313" key="4">
    <source>
        <dbReference type="EMBL" id="KAF2899259.1"/>
    </source>
</evidence>
<feature type="domain" description="C2H2-type" evidence="3">
    <location>
        <begin position="525"/>
        <end position="552"/>
    </location>
</feature>
<dbReference type="InterPro" id="IPR013087">
    <property type="entry name" value="Znf_C2H2_type"/>
</dbReference>
<feature type="compositionally biased region" description="Basic and acidic residues" evidence="2">
    <location>
        <begin position="414"/>
        <end position="428"/>
    </location>
</feature>
<dbReference type="GO" id="GO:0005634">
    <property type="term" value="C:nucleus"/>
    <property type="evidence" value="ECO:0007669"/>
    <property type="project" value="TreeGrafter"/>
</dbReference>
<dbReference type="FunFam" id="3.30.160.60:FF:002512">
    <property type="entry name" value="Pebbled, isoform A"/>
    <property type="match status" value="1"/>
</dbReference>
<dbReference type="EMBL" id="VTPC01002927">
    <property type="protein sequence ID" value="KAF2899259.1"/>
    <property type="molecule type" value="Genomic_DNA"/>
</dbReference>
<evidence type="ECO:0000313" key="5">
    <source>
        <dbReference type="Proteomes" id="UP000801492"/>
    </source>
</evidence>
<keyword evidence="1" id="KW-0479">Metal-binding</keyword>
<keyword evidence="1" id="KW-0862">Zinc</keyword>
<dbReference type="PANTHER" id="PTHR46451:SF1">
    <property type="entry name" value="RAS-RESPONSIVE ELEMENT-BINDING PROTEIN 1"/>
    <property type="match status" value="1"/>
</dbReference>
<feature type="compositionally biased region" description="Polar residues" evidence="2">
    <location>
        <begin position="67"/>
        <end position="83"/>
    </location>
</feature>
<dbReference type="FunFam" id="3.30.160.60:FF:001782">
    <property type="entry name" value="Ras-responsive element-binding protein 1a"/>
    <property type="match status" value="1"/>
</dbReference>
<feature type="region of interest" description="Disordered" evidence="2">
    <location>
        <begin position="390"/>
        <end position="428"/>
    </location>
</feature>
<dbReference type="InterPro" id="IPR036236">
    <property type="entry name" value="Znf_C2H2_sf"/>
</dbReference>
<name>A0A8K0D4U4_IGNLU</name>
<dbReference type="FunFam" id="3.30.160.60:FF:000813">
    <property type="entry name" value="ras-responsive element-binding protein 1 isoform X1"/>
    <property type="match status" value="1"/>
</dbReference>
<feature type="region of interest" description="Disordered" evidence="2">
    <location>
        <begin position="494"/>
        <end position="515"/>
    </location>
</feature>
<dbReference type="GO" id="GO:0001228">
    <property type="term" value="F:DNA-binding transcription activator activity, RNA polymerase II-specific"/>
    <property type="evidence" value="ECO:0007669"/>
    <property type="project" value="TreeGrafter"/>
</dbReference>
<feature type="compositionally biased region" description="Polar residues" evidence="2">
    <location>
        <begin position="45"/>
        <end position="60"/>
    </location>
</feature>
<dbReference type="GO" id="GO:0000978">
    <property type="term" value="F:RNA polymerase II cis-regulatory region sequence-specific DNA binding"/>
    <property type="evidence" value="ECO:0007669"/>
    <property type="project" value="TreeGrafter"/>
</dbReference>